<organism evidence="2 3">
    <name type="scientific">Plasmodium gonderi</name>
    <dbReference type="NCBI Taxonomy" id="77519"/>
    <lineage>
        <taxon>Eukaryota</taxon>
        <taxon>Sar</taxon>
        <taxon>Alveolata</taxon>
        <taxon>Apicomplexa</taxon>
        <taxon>Aconoidasida</taxon>
        <taxon>Haemosporida</taxon>
        <taxon>Plasmodiidae</taxon>
        <taxon>Plasmodium</taxon>
        <taxon>Plasmodium (Plasmodium)</taxon>
    </lineage>
</organism>
<dbReference type="AlphaFoldDB" id="A0A1Y1JRM2"/>
<evidence type="ECO:0000256" key="1">
    <source>
        <dbReference type="SAM" id="Phobius"/>
    </source>
</evidence>
<keyword evidence="1" id="KW-0472">Membrane</keyword>
<dbReference type="EMBL" id="BDQF01000128">
    <property type="protein sequence ID" value="GAW84135.1"/>
    <property type="molecule type" value="Genomic_DNA"/>
</dbReference>
<keyword evidence="1" id="KW-0812">Transmembrane</keyword>
<evidence type="ECO:0000313" key="3">
    <source>
        <dbReference type="Proteomes" id="UP000195521"/>
    </source>
</evidence>
<comment type="caution">
    <text evidence="2">The sequence shown here is derived from an EMBL/GenBank/DDBJ whole genome shotgun (WGS) entry which is preliminary data.</text>
</comment>
<dbReference type="Proteomes" id="UP000195521">
    <property type="component" value="Unassembled WGS sequence"/>
</dbReference>
<evidence type="ECO:0000313" key="2">
    <source>
        <dbReference type="EMBL" id="GAW84135.1"/>
    </source>
</evidence>
<proteinExistence type="predicted"/>
<sequence length="255" mass="30598">MAALLQFVFFIKIHIILFFIWIYHCHNDDKPHIKSIENFRSPDASLALRRNRLLWKINIKKKNKSEELNESKNGDMNTMDLNNNIKMHNITYSDQDHIKSLKENKKKEKFAKKELKKSLMRKMKSQKVYKRKRPKLYNIFALIDFYIEKKIFYRMCKIHNLIKRRNINKKTNGIHQYKNIIIIFSLPLIIFASGSIFFPLMSYVFNDNKNLIFGTLVSCVISLLILVYILRKILICRKLLKSEEKNNIIEYIYSL</sequence>
<dbReference type="InterPro" id="IPR022139">
    <property type="entry name" value="Fam-L/Fam-M-like_plasmodium"/>
</dbReference>
<accession>A0A1Y1JRM2</accession>
<dbReference type="OMA" id="WICAICK"/>
<dbReference type="GeneID" id="39744943"/>
<keyword evidence="3" id="KW-1185">Reference proteome</keyword>
<feature type="transmembrane region" description="Helical" evidence="1">
    <location>
        <begin position="6"/>
        <end position="24"/>
    </location>
</feature>
<feature type="transmembrane region" description="Helical" evidence="1">
    <location>
        <begin position="211"/>
        <end position="230"/>
    </location>
</feature>
<reference evidence="3" key="1">
    <citation type="submission" date="2017-04" db="EMBL/GenBank/DDBJ databases">
        <title>Plasmodium gonderi genome.</title>
        <authorList>
            <person name="Arisue N."/>
            <person name="Honma H."/>
            <person name="Kawai S."/>
            <person name="Tougan T."/>
            <person name="Tanabe K."/>
            <person name="Horii T."/>
        </authorList>
    </citation>
    <scope>NUCLEOTIDE SEQUENCE [LARGE SCALE GENOMIC DNA]</scope>
    <source>
        <strain evidence="3">ATCC 30045</strain>
    </source>
</reference>
<dbReference type="RefSeq" id="XP_028546724.1">
    <property type="nucleotide sequence ID" value="XM_028690923.1"/>
</dbReference>
<dbReference type="Pfam" id="PF12420">
    <property type="entry name" value="DUF3671"/>
    <property type="match status" value="1"/>
</dbReference>
<gene>
    <name evidence="2" type="ORF">PGO_001280</name>
</gene>
<evidence type="ECO:0008006" key="4">
    <source>
        <dbReference type="Google" id="ProtNLM"/>
    </source>
</evidence>
<name>A0A1Y1JRM2_PLAGO</name>
<feature type="transmembrane region" description="Helical" evidence="1">
    <location>
        <begin position="180"/>
        <end position="205"/>
    </location>
</feature>
<keyword evidence="1" id="KW-1133">Transmembrane helix</keyword>
<protein>
    <recommendedName>
        <fullName evidence="4">Variable surface protein</fullName>
    </recommendedName>
</protein>